<sequence>MRKRTVNLIALAVALLVIGTVLAYTVFASRSDLDGFVKRRLALLKQLDSNVMNLPSGFEHVLPPNETSSHPPAGHIESVVKNGELWYADNFSSYDLRIVAPLNDASPRDILDKLFPHLATGLEELGFTSPKSGGPDWIVANGWAAHSTYWRDSDRNFIITISVVIDAESDSAHVTRYVHERFE</sequence>
<dbReference type="Proteomes" id="UP001500840">
    <property type="component" value="Unassembled WGS sequence"/>
</dbReference>
<comment type="caution">
    <text evidence="1">The sequence shown here is derived from an EMBL/GenBank/DDBJ whole genome shotgun (WGS) entry which is preliminary data.</text>
</comment>
<gene>
    <name evidence="1" type="ORF">GCM10023156_26420</name>
</gene>
<evidence type="ECO:0000313" key="2">
    <source>
        <dbReference type="Proteomes" id="UP001500840"/>
    </source>
</evidence>
<protein>
    <submittedName>
        <fullName evidence="1">Uncharacterized protein</fullName>
    </submittedName>
</protein>
<dbReference type="EMBL" id="BAABGA010000035">
    <property type="protein sequence ID" value="GAA4454258.1"/>
    <property type="molecule type" value="Genomic_DNA"/>
</dbReference>
<reference evidence="2" key="1">
    <citation type="journal article" date="2019" name="Int. J. Syst. Evol. Microbiol.">
        <title>The Global Catalogue of Microorganisms (GCM) 10K type strain sequencing project: providing services to taxonomists for standard genome sequencing and annotation.</title>
        <authorList>
            <consortium name="The Broad Institute Genomics Platform"/>
            <consortium name="The Broad Institute Genome Sequencing Center for Infectious Disease"/>
            <person name="Wu L."/>
            <person name="Ma J."/>
        </authorList>
    </citation>
    <scope>NUCLEOTIDE SEQUENCE [LARGE SCALE GENOMIC DNA]</scope>
    <source>
        <strain evidence="2">JCM 17759</strain>
    </source>
</reference>
<name>A0ABP8MST0_9BACT</name>
<keyword evidence="2" id="KW-1185">Reference proteome</keyword>
<accession>A0ABP8MST0</accession>
<dbReference type="RefSeq" id="WP_345322690.1">
    <property type="nucleotide sequence ID" value="NZ_BAABGA010000035.1"/>
</dbReference>
<evidence type="ECO:0000313" key="1">
    <source>
        <dbReference type="EMBL" id="GAA4454258.1"/>
    </source>
</evidence>
<organism evidence="1 2">
    <name type="scientific">Novipirellula rosea</name>
    <dbReference type="NCBI Taxonomy" id="1031540"/>
    <lineage>
        <taxon>Bacteria</taxon>
        <taxon>Pseudomonadati</taxon>
        <taxon>Planctomycetota</taxon>
        <taxon>Planctomycetia</taxon>
        <taxon>Pirellulales</taxon>
        <taxon>Pirellulaceae</taxon>
        <taxon>Novipirellula</taxon>
    </lineage>
</organism>
<proteinExistence type="predicted"/>